<dbReference type="AlphaFoldDB" id="A0A4Y7QFI6"/>
<sequence>MTSNWKADWASRVVDVHTWRSERQIRDVFSTVGEIRRFYPWGTGRTDKHHFFIEYSTVDAAQRASELGRNETEVQVHSLAANVTMQGRFCALVSASQNHPNRCASGSNLVATRVNLPPTSPKLRTRGQRARSASPLIRHQSSSAFDRNFSGIPGAPVSQLSTLTTRECQPRAKFSHIFTPDLSISTRDPDSICAESEKNASAAMAATQNHKAPAGNAYKATSRIPIVICSETIWFDLETLEDDPSGIISTLKQAHDASGSWIMVGAHYRRAGMVDSALMVITSFLQEMGETDTRDSALKPAYLLLSRCYSDLAHKLLLKEGNESDAVKSYREKAQEWIQRIYGNEECKAKLGPLTPSHLQCPARPTPVASNPDSSHSDKENKAPPETTVSTKPAPSLPDRPKSVRPADDHHPSPSSAPPPNAPTTTNAARIKLLQTELQTLRDRQLTHATVLSEAKAAKRKAEDTAAEERSRRRKLQRRLEEVEAELEKRKESKEKARHGLRREGSARKPAEEKTQKDELLKSEQEESMPSKTARMVFGEIASLFSRAAQTPSLILGLGPDDIQNTASKD</sequence>
<reference evidence="2 3" key="1">
    <citation type="submission" date="2018-06" db="EMBL/GenBank/DDBJ databases">
        <title>A transcriptomic atlas of mushroom development highlights an independent origin of complex multicellularity.</title>
        <authorList>
            <consortium name="DOE Joint Genome Institute"/>
            <person name="Krizsan K."/>
            <person name="Almasi E."/>
            <person name="Merenyi Z."/>
            <person name="Sahu N."/>
            <person name="Viragh M."/>
            <person name="Koszo T."/>
            <person name="Mondo S."/>
            <person name="Kiss B."/>
            <person name="Balint B."/>
            <person name="Kues U."/>
            <person name="Barry K."/>
            <person name="Hegedus J.C."/>
            <person name="Henrissat B."/>
            <person name="Johnson J."/>
            <person name="Lipzen A."/>
            <person name="Ohm R."/>
            <person name="Nagy I."/>
            <person name="Pangilinan J."/>
            <person name="Yan J."/>
            <person name="Xiong Y."/>
            <person name="Grigoriev I.V."/>
            <person name="Hibbett D.S."/>
            <person name="Nagy L.G."/>
        </authorList>
    </citation>
    <scope>NUCLEOTIDE SEQUENCE [LARGE SCALE GENOMIC DNA]</scope>
    <source>
        <strain evidence="2 3">SZMC22713</strain>
    </source>
</reference>
<proteinExistence type="predicted"/>
<dbReference type="Proteomes" id="UP000294933">
    <property type="component" value="Unassembled WGS sequence"/>
</dbReference>
<gene>
    <name evidence="2" type="ORF">BD410DRAFT_895544</name>
</gene>
<evidence type="ECO:0000313" key="3">
    <source>
        <dbReference type="Proteomes" id="UP000294933"/>
    </source>
</evidence>
<feature type="compositionally biased region" description="Basic and acidic residues" evidence="1">
    <location>
        <begin position="456"/>
        <end position="471"/>
    </location>
</feature>
<evidence type="ECO:0008006" key="4">
    <source>
        <dbReference type="Google" id="ProtNLM"/>
    </source>
</evidence>
<feature type="region of interest" description="Disordered" evidence="1">
    <location>
        <begin position="358"/>
        <end position="425"/>
    </location>
</feature>
<evidence type="ECO:0000256" key="1">
    <source>
        <dbReference type="SAM" id="MobiDB-lite"/>
    </source>
</evidence>
<accession>A0A4Y7QFI6</accession>
<name>A0A4Y7QFI6_9AGAM</name>
<feature type="region of interest" description="Disordered" evidence="1">
    <location>
        <begin position="114"/>
        <end position="137"/>
    </location>
</feature>
<feature type="region of interest" description="Disordered" evidence="1">
    <location>
        <begin position="452"/>
        <end position="534"/>
    </location>
</feature>
<organism evidence="2 3">
    <name type="scientific">Rickenella mellea</name>
    <dbReference type="NCBI Taxonomy" id="50990"/>
    <lineage>
        <taxon>Eukaryota</taxon>
        <taxon>Fungi</taxon>
        <taxon>Dikarya</taxon>
        <taxon>Basidiomycota</taxon>
        <taxon>Agaricomycotina</taxon>
        <taxon>Agaricomycetes</taxon>
        <taxon>Hymenochaetales</taxon>
        <taxon>Rickenellaceae</taxon>
        <taxon>Rickenella</taxon>
    </lineage>
</organism>
<feature type="compositionally biased region" description="Basic and acidic residues" evidence="1">
    <location>
        <begin position="478"/>
        <end position="495"/>
    </location>
</feature>
<evidence type="ECO:0000313" key="2">
    <source>
        <dbReference type="EMBL" id="TDL26116.1"/>
    </source>
</evidence>
<dbReference type="VEuPathDB" id="FungiDB:BD410DRAFT_895544"/>
<protein>
    <recommendedName>
        <fullName evidence="4">RRM domain-containing protein</fullName>
    </recommendedName>
</protein>
<dbReference type="OrthoDB" id="2670565at2759"/>
<keyword evidence="3" id="KW-1185">Reference proteome</keyword>
<dbReference type="EMBL" id="ML170162">
    <property type="protein sequence ID" value="TDL26116.1"/>
    <property type="molecule type" value="Genomic_DNA"/>
</dbReference>
<dbReference type="CDD" id="cd00590">
    <property type="entry name" value="RRM_SF"/>
    <property type="match status" value="1"/>
</dbReference>
<feature type="compositionally biased region" description="Basic and acidic residues" evidence="1">
    <location>
        <begin position="502"/>
        <end position="525"/>
    </location>
</feature>
<feature type="compositionally biased region" description="Basic and acidic residues" evidence="1">
    <location>
        <begin position="399"/>
        <end position="412"/>
    </location>
</feature>